<feature type="transmembrane region" description="Helical" evidence="1">
    <location>
        <begin position="120"/>
        <end position="140"/>
    </location>
</feature>
<dbReference type="Pfam" id="PF06966">
    <property type="entry name" value="DUF1295"/>
    <property type="match status" value="1"/>
</dbReference>
<name>A0A382NEH4_9ZZZZ</name>
<dbReference type="InterPro" id="IPR010721">
    <property type="entry name" value="UstE-like"/>
</dbReference>
<feature type="transmembrane region" description="Helical" evidence="1">
    <location>
        <begin position="29"/>
        <end position="47"/>
    </location>
</feature>
<gene>
    <name evidence="2" type="ORF">METZ01_LOCUS311954</name>
</gene>
<feature type="transmembrane region" description="Helical" evidence="1">
    <location>
        <begin position="54"/>
        <end position="73"/>
    </location>
</feature>
<feature type="transmembrane region" description="Helical" evidence="1">
    <location>
        <begin position="79"/>
        <end position="99"/>
    </location>
</feature>
<accession>A0A382NEH4</accession>
<protein>
    <submittedName>
        <fullName evidence="2">Uncharacterized protein</fullName>
    </submittedName>
</protein>
<proteinExistence type="predicted"/>
<dbReference type="EMBL" id="UINC01099659">
    <property type="protein sequence ID" value="SVC59100.1"/>
    <property type="molecule type" value="Genomic_DNA"/>
</dbReference>
<organism evidence="2">
    <name type="scientific">marine metagenome</name>
    <dbReference type="NCBI Taxonomy" id="408172"/>
    <lineage>
        <taxon>unclassified sequences</taxon>
        <taxon>metagenomes</taxon>
        <taxon>ecological metagenomes</taxon>
    </lineage>
</organism>
<dbReference type="AlphaFoldDB" id="A0A382NEH4"/>
<feature type="transmembrane region" description="Helical" evidence="1">
    <location>
        <begin position="152"/>
        <end position="175"/>
    </location>
</feature>
<keyword evidence="1" id="KW-1133">Transmembrane helix</keyword>
<dbReference type="Gene3D" id="1.20.120.1630">
    <property type="match status" value="1"/>
</dbReference>
<dbReference type="PROSITE" id="PS50244">
    <property type="entry name" value="S5A_REDUCTASE"/>
    <property type="match status" value="1"/>
</dbReference>
<evidence type="ECO:0000313" key="2">
    <source>
        <dbReference type="EMBL" id="SVC59100.1"/>
    </source>
</evidence>
<feature type="transmembrane region" description="Helical" evidence="1">
    <location>
        <begin position="230"/>
        <end position="248"/>
    </location>
</feature>
<keyword evidence="1" id="KW-0812">Transmembrane</keyword>
<sequence length="281" mass="32323">MIKKTLLVNLIFTSFIALDYWLYPDLFCSFISIIGFMGLIWLISLMVKDASIVDIFWGPCFVVFGLSINYFIGEPSERALLILGLVSLWALRIALHIGIRNIGHGEDVRYIGWRKEAGQHWWWFSFFRVFYLQGCLAYFVGMPLYFGQINPATLTTIEIVICTSLFVLGLFWETISDLQLKSFRKNPNNKGKICDVGLWKYSRRPNYFGDLMCWIGLFAFTVSSMDILSIVLSACGPIVMGLIFYKITGPMMDAMMIKSRSEYKEYIKNSNMLLPNLMKGK</sequence>
<dbReference type="PANTHER" id="PTHR32251:SF17">
    <property type="entry name" value="STEROID 5-ALPHA REDUCTASE C-TERMINAL DOMAIN-CONTAINING PROTEIN"/>
    <property type="match status" value="1"/>
</dbReference>
<evidence type="ECO:0000256" key="1">
    <source>
        <dbReference type="SAM" id="Phobius"/>
    </source>
</evidence>
<dbReference type="PANTHER" id="PTHR32251">
    <property type="entry name" value="3-OXO-5-ALPHA-STEROID 4-DEHYDROGENASE"/>
    <property type="match status" value="1"/>
</dbReference>
<reference evidence="2" key="1">
    <citation type="submission" date="2018-05" db="EMBL/GenBank/DDBJ databases">
        <authorList>
            <person name="Lanie J.A."/>
            <person name="Ng W.-L."/>
            <person name="Kazmierczak K.M."/>
            <person name="Andrzejewski T.M."/>
            <person name="Davidsen T.M."/>
            <person name="Wayne K.J."/>
            <person name="Tettelin H."/>
            <person name="Glass J.I."/>
            <person name="Rusch D."/>
            <person name="Podicherti R."/>
            <person name="Tsui H.-C.T."/>
            <person name="Winkler M.E."/>
        </authorList>
    </citation>
    <scope>NUCLEOTIDE SEQUENCE</scope>
</reference>
<dbReference type="GO" id="GO:0016020">
    <property type="term" value="C:membrane"/>
    <property type="evidence" value="ECO:0007669"/>
    <property type="project" value="TreeGrafter"/>
</dbReference>
<keyword evidence="1" id="KW-0472">Membrane</keyword>